<evidence type="ECO:0000313" key="2">
    <source>
        <dbReference type="EMBL" id="KAF2174042.1"/>
    </source>
</evidence>
<proteinExistence type="inferred from homology"/>
<name>A0A6A6D731_ZASCE</name>
<dbReference type="InterPro" id="IPR021765">
    <property type="entry name" value="UstYa-like"/>
</dbReference>
<dbReference type="AlphaFoldDB" id="A0A6A6D731"/>
<dbReference type="PANTHER" id="PTHR33365:SF6">
    <property type="entry name" value="OXIDASE USTYA"/>
    <property type="match status" value="1"/>
</dbReference>
<accession>A0A6A6D731</accession>
<sequence length="266" mass="30680">MFGKHYVSLSQDEDAAEKGPFQHTIRQTSWQTGAVLLLSLSLLTSLALNVHSYIRLHHVSRPDRFETKFAGLSYDVPKTIEYHSRFNNPNRTEEDAAWNSELVDQTTLVVALDDSFTESRGVLHSMRWPWDSKKGVYTLNSAHELHCLHLLRTTVNQAYDGESPKWPRKHSAHCLEYILQSIMCNADDTPLYQGLLHRNRHVDHPLGGLGDTRQCRDWTKLQTWAKEHSACYDPLHRENDTDLPEIERYKFCPDGSKPWEKQLSSG</sequence>
<organism evidence="2 3">
    <name type="scientific">Zasmidium cellare ATCC 36951</name>
    <dbReference type="NCBI Taxonomy" id="1080233"/>
    <lineage>
        <taxon>Eukaryota</taxon>
        <taxon>Fungi</taxon>
        <taxon>Dikarya</taxon>
        <taxon>Ascomycota</taxon>
        <taxon>Pezizomycotina</taxon>
        <taxon>Dothideomycetes</taxon>
        <taxon>Dothideomycetidae</taxon>
        <taxon>Mycosphaerellales</taxon>
        <taxon>Mycosphaerellaceae</taxon>
        <taxon>Zasmidium</taxon>
    </lineage>
</organism>
<reference evidence="2" key="1">
    <citation type="journal article" date="2020" name="Stud. Mycol.">
        <title>101 Dothideomycetes genomes: a test case for predicting lifestyles and emergence of pathogens.</title>
        <authorList>
            <person name="Haridas S."/>
            <person name="Albert R."/>
            <person name="Binder M."/>
            <person name="Bloem J."/>
            <person name="Labutti K."/>
            <person name="Salamov A."/>
            <person name="Andreopoulos B."/>
            <person name="Baker S."/>
            <person name="Barry K."/>
            <person name="Bills G."/>
            <person name="Bluhm B."/>
            <person name="Cannon C."/>
            <person name="Castanera R."/>
            <person name="Culley D."/>
            <person name="Daum C."/>
            <person name="Ezra D."/>
            <person name="Gonzalez J."/>
            <person name="Henrissat B."/>
            <person name="Kuo A."/>
            <person name="Liang C."/>
            <person name="Lipzen A."/>
            <person name="Lutzoni F."/>
            <person name="Magnuson J."/>
            <person name="Mondo S."/>
            <person name="Nolan M."/>
            <person name="Ohm R."/>
            <person name="Pangilinan J."/>
            <person name="Park H.-J."/>
            <person name="Ramirez L."/>
            <person name="Alfaro M."/>
            <person name="Sun H."/>
            <person name="Tritt A."/>
            <person name="Yoshinaga Y."/>
            <person name="Zwiers L.-H."/>
            <person name="Turgeon B."/>
            <person name="Goodwin S."/>
            <person name="Spatafora J."/>
            <person name="Crous P."/>
            <person name="Grigoriev I."/>
        </authorList>
    </citation>
    <scope>NUCLEOTIDE SEQUENCE</scope>
    <source>
        <strain evidence="2">ATCC 36951</strain>
    </source>
</reference>
<dbReference type="Proteomes" id="UP000799537">
    <property type="component" value="Unassembled WGS sequence"/>
</dbReference>
<dbReference type="GO" id="GO:0043386">
    <property type="term" value="P:mycotoxin biosynthetic process"/>
    <property type="evidence" value="ECO:0007669"/>
    <property type="project" value="InterPro"/>
</dbReference>
<dbReference type="OrthoDB" id="3687641at2759"/>
<gene>
    <name evidence="2" type="ORF">M409DRAFT_16318</name>
</gene>
<dbReference type="Pfam" id="PF11807">
    <property type="entry name" value="UstYa"/>
    <property type="match status" value="1"/>
</dbReference>
<evidence type="ECO:0000256" key="1">
    <source>
        <dbReference type="ARBA" id="ARBA00035112"/>
    </source>
</evidence>
<protein>
    <submittedName>
        <fullName evidence="2">Uncharacterized protein</fullName>
    </submittedName>
</protein>
<keyword evidence="3" id="KW-1185">Reference proteome</keyword>
<dbReference type="PANTHER" id="PTHR33365">
    <property type="entry name" value="YALI0B05434P"/>
    <property type="match status" value="1"/>
</dbReference>
<dbReference type="GeneID" id="54556845"/>
<comment type="similarity">
    <text evidence="1">Belongs to the ustYa family.</text>
</comment>
<dbReference type="RefSeq" id="XP_033674931.1">
    <property type="nucleotide sequence ID" value="XM_033803573.1"/>
</dbReference>
<evidence type="ECO:0000313" key="3">
    <source>
        <dbReference type="Proteomes" id="UP000799537"/>
    </source>
</evidence>
<dbReference type="EMBL" id="ML993579">
    <property type="protein sequence ID" value="KAF2174042.1"/>
    <property type="molecule type" value="Genomic_DNA"/>
</dbReference>